<reference evidence="15" key="1">
    <citation type="journal article" date="2015" name="PLoS Genet.">
        <title>The dynamic genome and transcriptome of the human fungal pathogen Blastomyces and close relative Emmonsia.</title>
        <authorList>
            <person name="Munoz J.F."/>
            <person name="Gauthier G.M."/>
            <person name="Desjardins C.A."/>
            <person name="Gallo J.E."/>
            <person name="Holder J."/>
            <person name="Sullivan T.D."/>
            <person name="Marty A.J."/>
            <person name="Carmen J.C."/>
            <person name="Chen Z."/>
            <person name="Ding L."/>
            <person name="Gujja S."/>
            <person name="Magrini V."/>
            <person name="Misas E."/>
            <person name="Mitreva M."/>
            <person name="Priest M."/>
            <person name="Saif S."/>
            <person name="Whiston E.A."/>
            <person name="Young S."/>
            <person name="Zeng Q."/>
            <person name="Goldman W.E."/>
            <person name="Mardis E.R."/>
            <person name="Taylor J.W."/>
            <person name="McEwen J.G."/>
            <person name="Clay O.K."/>
            <person name="Klein B.S."/>
            <person name="Cuomo C.A."/>
        </authorList>
    </citation>
    <scope>NUCLEOTIDE SEQUENCE [LARGE SCALE GENOMIC DNA]</scope>
    <source>
        <strain evidence="15">UAMH 139</strain>
    </source>
</reference>
<dbReference type="InterPro" id="IPR002937">
    <property type="entry name" value="Amino_oxidase"/>
</dbReference>
<comment type="function">
    <text evidence="1 11">Catalyzes the 6-electron oxidation of protoporphyrinogen-IX to form protoporphyrin-IX.</text>
</comment>
<comment type="catalytic activity">
    <reaction evidence="10 11">
        <text>protoporphyrinogen IX + 3 O2 = protoporphyrin IX + 3 H2O2</text>
        <dbReference type="Rhea" id="RHEA:25576"/>
        <dbReference type="ChEBI" id="CHEBI:15379"/>
        <dbReference type="ChEBI" id="CHEBI:16240"/>
        <dbReference type="ChEBI" id="CHEBI:57306"/>
        <dbReference type="ChEBI" id="CHEBI:57307"/>
        <dbReference type="EC" id="1.3.3.4"/>
    </reaction>
</comment>
<evidence type="ECO:0000256" key="7">
    <source>
        <dbReference type="ARBA" id="ARBA00023002"/>
    </source>
</evidence>
<dbReference type="EMBL" id="LDEV01002254">
    <property type="protein sequence ID" value="KLJ09808.1"/>
    <property type="molecule type" value="Genomic_DNA"/>
</dbReference>
<dbReference type="NCBIfam" id="TIGR00562">
    <property type="entry name" value="proto_IX_ox"/>
    <property type="match status" value="1"/>
</dbReference>
<keyword evidence="15" id="KW-1185">Reference proteome</keyword>
<evidence type="ECO:0000256" key="8">
    <source>
        <dbReference type="ARBA" id="ARBA00023133"/>
    </source>
</evidence>
<name>A0A0H1BFE8_9EURO</name>
<dbReference type="PANTHER" id="PTHR42923:SF3">
    <property type="entry name" value="PROTOPORPHYRINOGEN OXIDASE"/>
    <property type="match status" value="1"/>
</dbReference>
<keyword evidence="5 11" id="KW-0285">Flavoprotein</keyword>
<organism evidence="14 15">
    <name type="scientific">Blastomyces silverae</name>
    <dbReference type="NCBI Taxonomy" id="2060906"/>
    <lineage>
        <taxon>Eukaryota</taxon>
        <taxon>Fungi</taxon>
        <taxon>Dikarya</taxon>
        <taxon>Ascomycota</taxon>
        <taxon>Pezizomycotina</taxon>
        <taxon>Eurotiomycetes</taxon>
        <taxon>Eurotiomycetidae</taxon>
        <taxon>Onygenales</taxon>
        <taxon>Ajellomycetaceae</taxon>
        <taxon>Blastomyces</taxon>
    </lineage>
</organism>
<comment type="similarity">
    <text evidence="3 11">Belongs to the protoporphyrinogen/coproporphyrinogen oxidase family. Protoporphyrinogen oxidase subfamily.</text>
</comment>
<dbReference type="EC" id="1.3.3.4" evidence="4 11"/>
<dbReference type="STRING" id="2060906.A0A0H1BFE8"/>
<dbReference type="Proteomes" id="UP000053573">
    <property type="component" value="Unassembled WGS sequence"/>
</dbReference>
<evidence type="ECO:0000256" key="12">
    <source>
        <dbReference type="SAM" id="MobiDB-lite"/>
    </source>
</evidence>
<evidence type="ECO:0000256" key="3">
    <source>
        <dbReference type="ARBA" id="ARBA00010551"/>
    </source>
</evidence>
<evidence type="ECO:0000256" key="6">
    <source>
        <dbReference type="ARBA" id="ARBA00022827"/>
    </source>
</evidence>
<evidence type="ECO:0000256" key="1">
    <source>
        <dbReference type="ARBA" id="ARBA00002600"/>
    </source>
</evidence>
<dbReference type="InterPro" id="IPR004572">
    <property type="entry name" value="Protoporphyrinogen_oxidase"/>
</dbReference>
<evidence type="ECO:0000313" key="14">
    <source>
        <dbReference type="EMBL" id="KLJ09808.1"/>
    </source>
</evidence>
<dbReference type="GO" id="GO:0004729">
    <property type="term" value="F:oxygen-dependent protoporphyrinogen oxidase activity"/>
    <property type="evidence" value="ECO:0007669"/>
    <property type="project" value="UniProtKB-UniRule"/>
</dbReference>
<evidence type="ECO:0000313" key="15">
    <source>
        <dbReference type="Proteomes" id="UP000053573"/>
    </source>
</evidence>
<comment type="cofactor">
    <cofactor evidence="11">
        <name>FAD</name>
        <dbReference type="ChEBI" id="CHEBI:57692"/>
    </cofactor>
    <text evidence="11">Binds 1 FAD per subunit.</text>
</comment>
<evidence type="ECO:0000259" key="13">
    <source>
        <dbReference type="Pfam" id="PF01593"/>
    </source>
</evidence>
<evidence type="ECO:0000256" key="2">
    <source>
        <dbReference type="ARBA" id="ARBA00005073"/>
    </source>
</evidence>
<keyword evidence="7 11" id="KW-0560">Oxidoreductase</keyword>
<dbReference type="SUPFAM" id="SSF54373">
    <property type="entry name" value="FAD-linked reductases, C-terminal domain"/>
    <property type="match status" value="1"/>
</dbReference>
<keyword evidence="6 11" id="KW-0274">FAD</keyword>
<accession>A0A0H1BFE8</accession>
<dbReference type="InterPro" id="IPR050464">
    <property type="entry name" value="Zeta_carotene_desat/Oxidored"/>
</dbReference>
<proteinExistence type="inferred from homology"/>
<dbReference type="OrthoDB" id="438553at2759"/>
<evidence type="ECO:0000256" key="4">
    <source>
        <dbReference type="ARBA" id="ARBA00012867"/>
    </source>
</evidence>
<dbReference type="AlphaFoldDB" id="A0A0H1BFE8"/>
<evidence type="ECO:0000256" key="10">
    <source>
        <dbReference type="ARBA" id="ARBA00047554"/>
    </source>
</evidence>
<dbReference type="PANTHER" id="PTHR42923">
    <property type="entry name" value="PROTOPORPHYRINOGEN OXIDASE"/>
    <property type="match status" value="1"/>
</dbReference>
<dbReference type="Gene3D" id="3.50.50.60">
    <property type="entry name" value="FAD/NAD(P)-binding domain"/>
    <property type="match status" value="1"/>
</dbReference>
<protein>
    <recommendedName>
        <fullName evidence="4 11">Protoporphyrinogen oxidase</fullName>
        <ecNumber evidence="4 11">1.3.3.4</ecNumber>
    </recommendedName>
</protein>
<keyword evidence="9 11" id="KW-0627">Porphyrin biosynthesis</keyword>
<dbReference type="PRINTS" id="PR00419">
    <property type="entry name" value="ADXRDTASE"/>
</dbReference>
<keyword evidence="8 11" id="KW-0350">Heme biosynthesis</keyword>
<comment type="subcellular location">
    <subcellularLocation>
        <location evidence="11">Mitochondrion inner membrane</location>
    </subcellularLocation>
</comment>
<dbReference type="UniPathway" id="UPA00251">
    <property type="reaction ID" value="UER00324"/>
</dbReference>
<dbReference type="GO" id="GO:0006782">
    <property type="term" value="P:protoporphyrinogen IX biosynthetic process"/>
    <property type="evidence" value="ECO:0007669"/>
    <property type="project" value="UniProtKB-UniRule"/>
</dbReference>
<feature type="domain" description="Amine oxidase" evidence="13">
    <location>
        <begin position="61"/>
        <end position="564"/>
    </location>
</feature>
<evidence type="ECO:0000256" key="11">
    <source>
        <dbReference type="RuleBase" id="RU367069"/>
    </source>
</evidence>
<feature type="region of interest" description="Disordered" evidence="12">
    <location>
        <begin position="577"/>
        <end position="599"/>
    </location>
</feature>
<dbReference type="Pfam" id="PF01593">
    <property type="entry name" value="Amino_oxidase"/>
    <property type="match status" value="1"/>
</dbReference>
<evidence type="ECO:0000256" key="9">
    <source>
        <dbReference type="ARBA" id="ARBA00023244"/>
    </source>
</evidence>
<comment type="caution">
    <text evidence="14">The sequence shown here is derived from an EMBL/GenBank/DDBJ whole genome shotgun (WGS) entry which is preliminary data.</text>
</comment>
<dbReference type="GO" id="GO:0005743">
    <property type="term" value="C:mitochondrial inner membrane"/>
    <property type="evidence" value="ECO:0007669"/>
    <property type="project" value="UniProtKB-SubCell"/>
</dbReference>
<dbReference type="InterPro" id="IPR036188">
    <property type="entry name" value="FAD/NAD-bd_sf"/>
</dbReference>
<dbReference type="SUPFAM" id="SSF51905">
    <property type="entry name" value="FAD/NAD(P)-binding domain"/>
    <property type="match status" value="1"/>
</dbReference>
<evidence type="ECO:0000256" key="5">
    <source>
        <dbReference type="ARBA" id="ARBA00022630"/>
    </source>
</evidence>
<comment type="pathway">
    <text evidence="2 11">Porphyrin-containing compound metabolism; protoporphyrin-IX biosynthesis; protoporphyrin-IX from protoporphyrinogen-IX: step 1/1.</text>
</comment>
<gene>
    <name evidence="14" type="ORF">EMPG_14759</name>
</gene>
<sequence>MRPRCLYCRTIDELWAHARPGIRPLTRPRRLITSRTAPVRRFTSNPSIHQKNVAVIGAGVTGLSTAFRLSQDQDARVTLYEKAPKLGGFLQSEIIDVDGGEALFEYGPRTLRAGLGGSMSTLELLFDLGLKDDILSTKTDSPAARNRYIYYPDHLVRLPGPYPGAGVLGNVIMNVMQLISEPVLRRLAMEVIFEPRRPVRDPAISDESIGDFIKRRFGPTAADVVGSAFFHGIYAGDLYKLSARSILRVAWDEFELSERGFAAELIDQFNQQKLSMPYDIVMARRLIEKEKYNEIRRFAKGNNVFTLRRGMGQLSTALESSLRGASNVEIKTGAEIKSISRRGEDSASMTVGLDDGTASDYDYVISTTSSAALSQQLLASGTNQPPTSVTDLLDENNYAVTVMVVNLYYKNPNLIPTRGFGYLIPRSVPIDLNPERALGVIFASDSSAGQDTADPPGTKLTVMLGGHWWDDWLLSDLPNEESAIAMAKSVLARHLGIADEPVVATARLQKDAIPQPTVGQVTRMEQLHDALERRFEGRLKVAGAWYTGVGVNDAIRAGRIVAAATLEGRDETTGLERYTSENFKGRFPASKVQQEEEEE</sequence>